<dbReference type="EMBL" id="BARU01005076">
    <property type="protein sequence ID" value="GAH26364.1"/>
    <property type="molecule type" value="Genomic_DNA"/>
</dbReference>
<dbReference type="InterPro" id="IPR003593">
    <property type="entry name" value="AAA+_ATPase"/>
</dbReference>
<comment type="subcellular location">
    <subcellularLocation>
        <location evidence="1">Cell membrane</location>
    </subcellularLocation>
</comment>
<keyword evidence="3" id="KW-0813">Transport</keyword>
<dbReference type="Pfam" id="PF00005">
    <property type="entry name" value="ABC_tran"/>
    <property type="match status" value="1"/>
</dbReference>
<keyword evidence="7" id="KW-1278">Translocase</keyword>
<dbReference type="GO" id="GO:0042626">
    <property type="term" value="F:ATPase-coupled transmembrane transporter activity"/>
    <property type="evidence" value="ECO:0007669"/>
    <property type="project" value="TreeGrafter"/>
</dbReference>
<dbReference type="SMART" id="SM00382">
    <property type="entry name" value="AAA"/>
    <property type="match status" value="1"/>
</dbReference>
<dbReference type="InterPro" id="IPR050095">
    <property type="entry name" value="ECF_ABC_transporter_ATP-bd"/>
</dbReference>
<organism evidence="10">
    <name type="scientific">marine sediment metagenome</name>
    <dbReference type="NCBI Taxonomy" id="412755"/>
    <lineage>
        <taxon>unclassified sequences</taxon>
        <taxon>metagenomes</taxon>
        <taxon>ecological metagenomes</taxon>
    </lineage>
</organism>
<dbReference type="PANTHER" id="PTHR43553">
    <property type="entry name" value="HEAVY METAL TRANSPORTER"/>
    <property type="match status" value="1"/>
</dbReference>
<evidence type="ECO:0000256" key="1">
    <source>
        <dbReference type="ARBA" id="ARBA00004236"/>
    </source>
</evidence>
<proteinExistence type="inferred from homology"/>
<dbReference type="CDD" id="cd03225">
    <property type="entry name" value="ABC_cobalt_CbiO_domain1"/>
    <property type="match status" value="1"/>
</dbReference>
<dbReference type="InterPro" id="IPR003439">
    <property type="entry name" value="ABC_transporter-like_ATP-bd"/>
</dbReference>
<dbReference type="FunFam" id="3.40.50.300:FF:000224">
    <property type="entry name" value="Energy-coupling factor transporter ATP-binding protein EcfA"/>
    <property type="match status" value="1"/>
</dbReference>
<dbReference type="AlphaFoldDB" id="X1FAD3"/>
<keyword evidence="5" id="KW-0547">Nucleotide-binding</keyword>
<evidence type="ECO:0000256" key="2">
    <source>
        <dbReference type="ARBA" id="ARBA00005417"/>
    </source>
</evidence>
<dbReference type="GO" id="GO:0016887">
    <property type="term" value="F:ATP hydrolysis activity"/>
    <property type="evidence" value="ECO:0007669"/>
    <property type="project" value="InterPro"/>
</dbReference>
<dbReference type="PROSITE" id="PS50893">
    <property type="entry name" value="ABC_TRANSPORTER_2"/>
    <property type="match status" value="1"/>
</dbReference>
<evidence type="ECO:0000256" key="6">
    <source>
        <dbReference type="ARBA" id="ARBA00022840"/>
    </source>
</evidence>
<evidence type="ECO:0000256" key="8">
    <source>
        <dbReference type="ARBA" id="ARBA00023136"/>
    </source>
</evidence>
<accession>X1FAD3</accession>
<dbReference type="InterPro" id="IPR015856">
    <property type="entry name" value="ABC_transpr_CbiO/EcfA_su"/>
</dbReference>
<feature type="domain" description="ABC transporter" evidence="9">
    <location>
        <begin position="3"/>
        <end position="244"/>
    </location>
</feature>
<reference evidence="10" key="1">
    <citation type="journal article" date="2014" name="Front. Microbiol.">
        <title>High frequency of phylogenetically diverse reductive dehalogenase-homologous genes in deep subseafloor sedimentary metagenomes.</title>
        <authorList>
            <person name="Kawai M."/>
            <person name="Futagami T."/>
            <person name="Toyoda A."/>
            <person name="Takaki Y."/>
            <person name="Nishi S."/>
            <person name="Hori S."/>
            <person name="Arai W."/>
            <person name="Tsubouchi T."/>
            <person name="Morono Y."/>
            <person name="Uchiyama I."/>
            <person name="Ito T."/>
            <person name="Fujiyama A."/>
            <person name="Inagaki F."/>
            <person name="Takami H."/>
        </authorList>
    </citation>
    <scope>NUCLEOTIDE SEQUENCE</scope>
    <source>
        <strain evidence="10">Expedition CK06-06</strain>
    </source>
</reference>
<keyword evidence="6" id="KW-0067">ATP-binding</keyword>
<evidence type="ECO:0000259" key="9">
    <source>
        <dbReference type="PROSITE" id="PS50893"/>
    </source>
</evidence>
<dbReference type="GO" id="GO:0043190">
    <property type="term" value="C:ATP-binding cassette (ABC) transporter complex"/>
    <property type="evidence" value="ECO:0007669"/>
    <property type="project" value="TreeGrafter"/>
</dbReference>
<comment type="caution">
    <text evidence="10">The sequence shown here is derived from an EMBL/GenBank/DDBJ whole genome shotgun (WGS) entry which is preliminary data.</text>
</comment>
<protein>
    <recommendedName>
        <fullName evidence="9">ABC transporter domain-containing protein</fullName>
    </recommendedName>
</protein>
<dbReference type="InterPro" id="IPR017871">
    <property type="entry name" value="ABC_transporter-like_CS"/>
</dbReference>
<evidence type="ECO:0000313" key="10">
    <source>
        <dbReference type="EMBL" id="GAH26364.1"/>
    </source>
</evidence>
<sequence>MAIKIKNLSYSYSGEKKEALKNINIDIFDGQLCGVLGRNLTGKSTLCYALTGFIPHFFKGSIKGKVLIDNLDTANLPLHKIVTKAGLVLQNPFNQLSGEKFTVFEEVAFGLENLGVSRNEMIARVEEILKKIKIYDLKDRSPYHLSGGQQQLVSIASVLVMKPNILVLDEPTSQLDPINSKLIFSVVKELNREGITIIIVEHKIEEIVEFADRILLIEDGEILLDESPHEIFKSLKKYENYIKYMRPPCYVELAQKIEEQGLWEKTKSETIFTVFQK</sequence>
<evidence type="ECO:0000256" key="4">
    <source>
        <dbReference type="ARBA" id="ARBA00022475"/>
    </source>
</evidence>
<evidence type="ECO:0000256" key="3">
    <source>
        <dbReference type="ARBA" id="ARBA00022448"/>
    </source>
</evidence>
<dbReference type="PROSITE" id="PS00211">
    <property type="entry name" value="ABC_TRANSPORTER_1"/>
    <property type="match status" value="1"/>
</dbReference>
<keyword evidence="4" id="KW-1003">Cell membrane</keyword>
<dbReference type="Gene3D" id="3.40.50.300">
    <property type="entry name" value="P-loop containing nucleotide triphosphate hydrolases"/>
    <property type="match status" value="1"/>
</dbReference>
<comment type="similarity">
    <text evidence="2">Belongs to the ABC transporter superfamily.</text>
</comment>
<evidence type="ECO:0000256" key="7">
    <source>
        <dbReference type="ARBA" id="ARBA00022967"/>
    </source>
</evidence>
<name>X1FAD3_9ZZZZ</name>
<dbReference type="GO" id="GO:0005524">
    <property type="term" value="F:ATP binding"/>
    <property type="evidence" value="ECO:0007669"/>
    <property type="project" value="UniProtKB-KW"/>
</dbReference>
<evidence type="ECO:0000256" key="5">
    <source>
        <dbReference type="ARBA" id="ARBA00022741"/>
    </source>
</evidence>
<dbReference type="SUPFAM" id="SSF52540">
    <property type="entry name" value="P-loop containing nucleoside triphosphate hydrolases"/>
    <property type="match status" value="1"/>
</dbReference>
<gene>
    <name evidence="10" type="ORF">S03H2_09760</name>
</gene>
<keyword evidence="8" id="KW-0472">Membrane</keyword>
<dbReference type="InterPro" id="IPR027417">
    <property type="entry name" value="P-loop_NTPase"/>
</dbReference>